<sequence length="71" mass="7742">CEKLNYKRLKSFNKRNKEKLELAAALNAQRRAESGELTEEGTSFTGSRHGSSIGGIHGFSSSISGIENLTQ</sequence>
<feature type="region of interest" description="Disordered" evidence="1">
    <location>
        <begin position="31"/>
        <end position="71"/>
    </location>
</feature>
<evidence type="ECO:0000313" key="3">
    <source>
        <dbReference type="Proteomes" id="UP000054047"/>
    </source>
</evidence>
<dbReference type="AlphaFoldDB" id="A0A0C2F4F3"/>
<evidence type="ECO:0000313" key="2">
    <source>
        <dbReference type="EMBL" id="KIH43385.1"/>
    </source>
</evidence>
<name>A0A0C2F4F3_9BILA</name>
<feature type="compositionally biased region" description="Low complexity" evidence="1">
    <location>
        <begin position="58"/>
        <end position="71"/>
    </location>
</feature>
<protein>
    <submittedName>
        <fullName evidence="2">Uncharacterized protein</fullName>
    </submittedName>
</protein>
<reference evidence="2 3" key="1">
    <citation type="submission" date="2013-12" db="EMBL/GenBank/DDBJ databases">
        <title>Draft genome of the parsitic nematode Ancylostoma duodenale.</title>
        <authorList>
            <person name="Mitreva M."/>
        </authorList>
    </citation>
    <scope>NUCLEOTIDE SEQUENCE [LARGE SCALE GENOMIC DNA]</scope>
    <source>
        <strain evidence="2 3">Zhejiang</strain>
    </source>
</reference>
<accession>A0A0C2F4F3</accession>
<dbReference type="EMBL" id="KN786291">
    <property type="protein sequence ID" value="KIH43385.1"/>
    <property type="molecule type" value="Genomic_DNA"/>
</dbReference>
<dbReference type="Proteomes" id="UP000054047">
    <property type="component" value="Unassembled WGS sequence"/>
</dbReference>
<proteinExistence type="predicted"/>
<organism evidence="2 3">
    <name type="scientific">Ancylostoma duodenale</name>
    <dbReference type="NCBI Taxonomy" id="51022"/>
    <lineage>
        <taxon>Eukaryota</taxon>
        <taxon>Metazoa</taxon>
        <taxon>Ecdysozoa</taxon>
        <taxon>Nematoda</taxon>
        <taxon>Chromadorea</taxon>
        <taxon>Rhabditida</taxon>
        <taxon>Rhabditina</taxon>
        <taxon>Rhabditomorpha</taxon>
        <taxon>Strongyloidea</taxon>
        <taxon>Ancylostomatidae</taxon>
        <taxon>Ancylostomatinae</taxon>
        <taxon>Ancylostoma</taxon>
    </lineage>
</organism>
<evidence type="ECO:0000256" key="1">
    <source>
        <dbReference type="SAM" id="MobiDB-lite"/>
    </source>
</evidence>
<keyword evidence="3" id="KW-1185">Reference proteome</keyword>
<gene>
    <name evidence="2" type="ORF">ANCDUO_26609</name>
</gene>
<feature type="non-terminal residue" evidence="2">
    <location>
        <position position="1"/>
    </location>
</feature>